<dbReference type="Proteomes" id="UP001151287">
    <property type="component" value="Unassembled WGS sequence"/>
</dbReference>
<feature type="transmembrane region" description="Helical" evidence="10">
    <location>
        <begin position="303"/>
        <end position="323"/>
    </location>
</feature>
<comment type="subcellular location">
    <subcellularLocation>
        <location evidence="1 10">Membrane</location>
        <topology evidence="1 10">Multi-pass membrane protein</topology>
    </subcellularLocation>
</comment>
<keyword evidence="3" id="KW-0813">Transport</keyword>
<evidence type="ECO:0000256" key="1">
    <source>
        <dbReference type="ARBA" id="ARBA00004141"/>
    </source>
</evidence>
<protein>
    <recommendedName>
        <fullName evidence="10">Potassium transporter</fullName>
    </recommendedName>
</protein>
<feature type="transmembrane region" description="Helical" evidence="10">
    <location>
        <begin position="226"/>
        <end position="246"/>
    </location>
</feature>
<evidence type="ECO:0000256" key="8">
    <source>
        <dbReference type="ARBA" id="ARBA00023065"/>
    </source>
</evidence>
<dbReference type="InterPro" id="IPR003855">
    <property type="entry name" value="K+_transporter"/>
</dbReference>
<dbReference type="Pfam" id="PF02705">
    <property type="entry name" value="K_trans"/>
    <property type="match status" value="1"/>
</dbReference>
<sequence>MEMETESSGIRSSKSRSWRFSKETLLLAYQSFGIVYGDLCTSPVYVYKSTFSGRLRLHEEDAEILGVLSLVIWTLTLLPLLKYIVFVLTADDNGEGGTFALYSLMCRNSKMGLLRNYEMPYNHQAALEYKPGVHCKESNAGLKIRSFVERNLQARIVLFIFALLGVSMVIGDGVFTPTMSVLSAVSGLQIKFPGLHQNCIVVIACVILAALFALQHYGTRQVGFLFAPVLIAWLACITSIGAYNIVKWNPSVIQAFSPYYIYNFFKQAGKDGWSSLGGIVLCVTGAEAMFADLGHFSKLPIRVGFTAVVYPCLVVTYMGEAAYLSKHHEDLERSFYKAIPEVVFWPVLIIATLATVVGSQAIISATFSIISQCRALGCFPRVKIIHTSNSIYGQIYIPEVNWLLMLLCMAITLGFRDTHMIGNAYGLAVIIVMLVTTCLMFFIITTVWNRSVLWALLFVFTFGSLELLYLSACLAKVHHGGWVPLLLSSLCLLSMSSWHYGTFKKQNFEVQNKISLDRLLDLGPTLGLVRVPGIGLVFSNLNNGVSPMFAHFVTNFPAFHRILIFVSLETQIVPKVPLSERFVVGRLGSPEHHIFRCMVRYGYKDAKRDSHNFETQLLMKVSEFIRQEGDADMARNVNSIVVTTVSDQVASALEGSKKERKKRVAFKGVFEKEKMKAEVQELVEEKENGVSYVIGHTIVLAHDSSSVLKRTAINIYGFLRRNSRRPSVSLGLPHTSVVEVGMVYRV</sequence>
<evidence type="ECO:0000256" key="7">
    <source>
        <dbReference type="ARBA" id="ARBA00022989"/>
    </source>
</evidence>
<keyword evidence="9 10" id="KW-0472">Membrane</keyword>
<keyword evidence="4 10" id="KW-0633">Potassium transport</keyword>
<feature type="domain" description="K+ potassium transporter C-terminal" evidence="12">
    <location>
        <begin position="532"/>
        <end position="745"/>
    </location>
</feature>
<gene>
    <name evidence="13" type="ORF">LUZ63_003638</name>
</gene>
<dbReference type="GO" id="GO:0015079">
    <property type="term" value="F:potassium ion transmembrane transporter activity"/>
    <property type="evidence" value="ECO:0007669"/>
    <property type="project" value="UniProtKB-UniRule"/>
</dbReference>
<keyword evidence="8 10" id="KW-0406">Ion transport</keyword>
<keyword evidence="7 10" id="KW-1133">Transmembrane helix</keyword>
<feature type="domain" description="K+ potassium transporter integral membrane" evidence="11">
    <location>
        <begin position="27"/>
        <end position="520"/>
    </location>
</feature>
<evidence type="ECO:0000313" key="14">
    <source>
        <dbReference type="Proteomes" id="UP001151287"/>
    </source>
</evidence>
<evidence type="ECO:0000256" key="4">
    <source>
        <dbReference type="ARBA" id="ARBA00022538"/>
    </source>
</evidence>
<evidence type="ECO:0000259" key="11">
    <source>
        <dbReference type="Pfam" id="PF02705"/>
    </source>
</evidence>
<dbReference type="Pfam" id="PF22776">
    <property type="entry name" value="K_trans_C"/>
    <property type="match status" value="1"/>
</dbReference>
<accession>A0A9Q0HYX1</accession>
<comment type="caution">
    <text evidence="13">The sequence shown here is derived from an EMBL/GenBank/DDBJ whole genome shotgun (WGS) entry which is preliminary data.</text>
</comment>
<keyword evidence="6 10" id="KW-0630">Potassium</keyword>
<keyword evidence="14" id="KW-1185">Reference proteome</keyword>
<evidence type="ECO:0000256" key="6">
    <source>
        <dbReference type="ARBA" id="ARBA00022958"/>
    </source>
</evidence>
<feature type="transmembrane region" description="Helical" evidence="10">
    <location>
        <begin position="64"/>
        <end position="85"/>
    </location>
</feature>
<feature type="transmembrane region" description="Helical" evidence="10">
    <location>
        <begin position="391"/>
        <end position="412"/>
    </location>
</feature>
<dbReference type="InterPro" id="IPR053951">
    <property type="entry name" value="K_trans_N"/>
</dbReference>
<feature type="transmembrane region" description="Helical" evidence="10">
    <location>
        <begin position="482"/>
        <end position="503"/>
    </location>
</feature>
<name>A0A9Q0HYX1_9POAL</name>
<feature type="transmembrane region" description="Helical" evidence="10">
    <location>
        <begin position="24"/>
        <end position="44"/>
    </location>
</feature>
<evidence type="ECO:0000313" key="13">
    <source>
        <dbReference type="EMBL" id="KAJ1703859.1"/>
    </source>
</evidence>
<feature type="transmembrane region" description="Helical" evidence="10">
    <location>
        <begin position="343"/>
        <end position="370"/>
    </location>
</feature>
<keyword evidence="5 10" id="KW-0812">Transmembrane</keyword>
<evidence type="ECO:0000256" key="5">
    <source>
        <dbReference type="ARBA" id="ARBA00022692"/>
    </source>
</evidence>
<evidence type="ECO:0000259" key="12">
    <source>
        <dbReference type="Pfam" id="PF22776"/>
    </source>
</evidence>
<reference evidence="13" key="1">
    <citation type="journal article" date="2022" name="Cell">
        <title>Repeat-based holocentromeres influence genome architecture and karyotype evolution.</title>
        <authorList>
            <person name="Hofstatter P.G."/>
            <person name="Thangavel G."/>
            <person name="Lux T."/>
            <person name="Neumann P."/>
            <person name="Vondrak T."/>
            <person name="Novak P."/>
            <person name="Zhang M."/>
            <person name="Costa L."/>
            <person name="Castellani M."/>
            <person name="Scott A."/>
            <person name="Toegelov H."/>
            <person name="Fuchs J."/>
            <person name="Mata-Sucre Y."/>
            <person name="Dias Y."/>
            <person name="Vanzela A.L.L."/>
            <person name="Huettel B."/>
            <person name="Almeida C.C.S."/>
            <person name="Simkova H."/>
            <person name="Souza G."/>
            <person name="Pedrosa-Harand A."/>
            <person name="Macas J."/>
            <person name="Mayer K.F.X."/>
            <person name="Houben A."/>
            <person name="Marques A."/>
        </authorList>
    </citation>
    <scope>NUCLEOTIDE SEQUENCE</scope>
    <source>
        <strain evidence="13">RhyBre1mFocal</strain>
    </source>
</reference>
<dbReference type="InterPro" id="IPR053952">
    <property type="entry name" value="K_trans_C"/>
</dbReference>
<evidence type="ECO:0000256" key="3">
    <source>
        <dbReference type="ARBA" id="ARBA00022448"/>
    </source>
</evidence>
<dbReference type="NCBIfam" id="TIGR00794">
    <property type="entry name" value="kup"/>
    <property type="match status" value="1"/>
</dbReference>
<evidence type="ECO:0000256" key="9">
    <source>
        <dbReference type="ARBA" id="ARBA00023136"/>
    </source>
</evidence>
<comment type="function">
    <text evidence="10">Potassium transporter.</text>
</comment>
<feature type="transmembrane region" description="Helical" evidence="10">
    <location>
        <begin position="195"/>
        <end position="214"/>
    </location>
</feature>
<evidence type="ECO:0000256" key="10">
    <source>
        <dbReference type="RuleBase" id="RU321113"/>
    </source>
</evidence>
<comment type="similarity">
    <text evidence="2 10">Belongs to the HAK/KUP transporter (TC 2.A.72.3) family.</text>
</comment>
<proteinExistence type="inferred from homology"/>
<comment type="caution">
    <text evidence="10">Lacks conserved residue(s) required for the propagation of feature annotation.</text>
</comment>
<dbReference type="PANTHER" id="PTHR30540">
    <property type="entry name" value="OSMOTIC STRESS POTASSIUM TRANSPORTER"/>
    <property type="match status" value="1"/>
</dbReference>
<feature type="transmembrane region" description="Helical" evidence="10">
    <location>
        <begin position="451"/>
        <end position="470"/>
    </location>
</feature>
<evidence type="ECO:0000256" key="2">
    <source>
        <dbReference type="ARBA" id="ARBA00008440"/>
    </source>
</evidence>
<feature type="transmembrane region" description="Helical" evidence="10">
    <location>
        <begin position="424"/>
        <end position="444"/>
    </location>
</feature>
<dbReference type="EMBL" id="JAMQYH010000001">
    <property type="protein sequence ID" value="KAJ1703859.1"/>
    <property type="molecule type" value="Genomic_DNA"/>
</dbReference>
<feature type="transmembrane region" description="Helical" evidence="10">
    <location>
        <begin position="152"/>
        <end position="175"/>
    </location>
</feature>
<dbReference type="GO" id="GO:0016020">
    <property type="term" value="C:membrane"/>
    <property type="evidence" value="ECO:0007669"/>
    <property type="project" value="UniProtKB-SubCell"/>
</dbReference>
<organism evidence="13 14">
    <name type="scientific">Rhynchospora breviuscula</name>
    <dbReference type="NCBI Taxonomy" id="2022672"/>
    <lineage>
        <taxon>Eukaryota</taxon>
        <taxon>Viridiplantae</taxon>
        <taxon>Streptophyta</taxon>
        <taxon>Embryophyta</taxon>
        <taxon>Tracheophyta</taxon>
        <taxon>Spermatophyta</taxon>
        <taxon>Magnoliopsida</taxon>
        <taxon>Liliopsida</taxon>
        <taxon>Poales</taxon>
        <taxon>Cyperaceae</taxon>
        <taxon>Cyperoideae</taxon>
        <taxon>Rhynchosporeae</taxon>
        <taxon>Rhynchospora</taxon>
    </lineage>
</organism>
<dbReference type="PANTHER" id="PTHR30540:SF88">
    <property type="entry name" value="POTASSIUM TRANSPORTER 13-RELATED"/>
    <property type="match status" value="1"/>
</dbReference>
<dbReference type="OrthoDB" id="504708at2759"/>
<dbReference type="AlphaFoldDB" id="A0A9Q0HYX1"/>